<reference evidence="1" key="2">
    <citation type="submission" date="2020-11" db="EMBL/GenBank/DDBJ databases">
        <authorList>
            <person name="McCartney M.A."/>
            <person name="Auch B."/>
            <person name="Kono T."/>
            <person name="Mallez S."/>
            <person name="Becker A."/>
            <person name="Gohl D.M."/>
            <person name="Silverstein K.A.T."/>
            <person name="Koren S."/>
            <person name="Bechman K.B."/>
            <person name="Herman A."/>
            <person name="Abrahante J.E."/>
            <person name="Garbe J."/>
        </authorList>
    </citation>
    <scope>NUCLEOTIDE SEQUENCE</scope>
    <source>
        <strain evidence="1">Duluth1</strain>
        <tissue evidence="1">Whole animal</tissue>
    </source>
</reference>
<protein>
    <submittedName>
        <fullName evidence="1">Uncharacterized protein</fullName>
    </submittedName>
</protein>
<evidence type="ECO:0000313" key="2">
    <source>
        <dbReference type="Proteomes" id="UP000828390"/>
    </source>
</evidence>
<dbReference type="AlphaFoldDB" id="A0A9D4RNS2"/>
<feature type="non-terminal residue" evidence="1">
    <location>
        <position position="162"/>
    </location>
</feature>
<dbReference type="Proteomes" id="UP000828390">
    <property type="component" value="Unassembled WGS sequence"/>
</dbReference>
<proteinExistence type="predicted"/>
<evidence type="ECO:0000313" key="1">
    <source>
        <dbReference type="EMBL" id="KAH3875294.1"/>
    </source>
</evidence>
<sequence>MAEGDPWRDKAEHGGIPRNSGLYSRQSITLSVPKLSVPKLSIPKLSVPKLSVPKLSVPKLSVPKLSVSVYVHSHRSFHIKVACTGVCAIHIEVFTFHVEVPKVVSSEVVSSVEIEVESERTDVCAVLVEVLIESTGVSAVHIEVFIHFTCKFHVEAVKAVSN</sequence>
<gene>
    <name evidence="1" type="ORF">DPMN_038557</name>
</gene>
<comment type="caution">
    <text evidence="1">The sequence shown here is derived from an EMBL/GenBank/DDBJ whole genome shotgun (WGS) entry which is preliminary data.</text>
</comment>
<dbReference type="EMBL" id="JAIWYP010000002">
    <property type="protein sequence ID" value="KAH3875294.1"/>
    <property type="molecule type" value="Genomic_DNA"/>
</dbReference>
<accession>A0A9D4RNS2</accession>
<reference evidence="1" key="1">
    <citation type="journal article" date="2019" name="bioRxiv">
        <title>The Genome of the Zebra Mussel, Dreissena polymorpha: A Resource for Invasive Species Research.</title>
        <authorList>
            <person name="McCartney M.A."/>
            <person name="Auch B."/>
            <person name="Kono T."/>
            <person name="Mallez S."/>
            <person name="Zhang Y."/>
            <person name="Obille A."/>
            <person name="Becker A."/>
            <person name="Abrahante J.E."/>
            <person name="Garbe J."/>
            <person name="Badalamenti J.P."/>
            <person name="Herman A."/>
            <person name="Mangelson H."/>
            <person name="Liachko I."/>
            <person name="Sullivan S."/>
            <person name="Sone E.D."/>
            <person name="Koren S."/>
            <person name="Silverstein K.A.T."/>
            <person name="Beckman K.B."/>
            <person name="Gohl D.M."/>
        </authorList>
    </citation>
    <scope>NUCLEOTIDE SEQUENCE</scope>
    <source>
        <strain evidence="1">Duluth1</strain>
        <tissue evidence="1">Whole animal</tissue>
    </source>
</reference>
<keyword evidence="2" id="KW-1185">Reference proteome</keyword>
<organism evidence="1 2">
    <name type="scientific">Dreissena polymorpha</name>
    <name type="common">Zebra mussel</name>
    <name type="synonym">Mytilus polymorpha</name>
    <dbReference type="NCBI Taxonomy" id="45954"/>
    <lineage>
        <taxon>Eukaryota</taxon>
        <taxon>Metazoa</taxon>
        <taxon>Spiralia</taxon>
        <taxon>Lophotrochozoa</taxon>
        <taxon>Mollusca</taxon>
        <taxon>Bivalvia</taxon>
        <taxon>Autobranchia</taxon>
        <taxon>Heteroconchia</taxon>
        <taxon>Euheterodonta</taxon>
        <taxon>Imparidentia</taxon>
        <taxon>Neoheterodontei</taxon>
        <taxon>Myida</taxon>
        <taxon>Dreissenoidea</taxon>
        <taxon>Dreissenidae</taxon>
        <taxon>Dreissena</taxon>
    </lineage>
</organism>
<name>A0A9D4RNS2_DREPO</name>